<name>A0A1G8X663_9FIRM</name>
<evidence type="ECO:0000313" key="2">
    <source>
        <dbReference type="Proteomes" id="UP000198718"/>
    </source>
</evidence>
<organism evidence="1 2">
    <name type="scientific">Natronincola ferrireducens</name>
    <dbReference type="NCBI Taxonomy" id="393762"/>
    <lineage>
        <taxon>Bacteria</taxon>
        <taxon>Bacillati</taxon>
        <taxon>Bacillota</taxon>
        <taxon>Clostridia</taxon>
        <taxon>Peptostreptococcales</taxon>
        <taxon>Natronincolaceae</taxon>
        <taxon>Natronincola</taxon>
    </lineage>
</organism>
<dbReference type="EMBL" id="FNFP01000001">
    <property type="protein sequence ID" value="SDJ86139.1"/>
    <property type="molecule type" value="Genomic_DNA"/>
</dbReference>
<dbReference type="SUPFAM" id="SSF142795">
    <property type="entry name" value="CAC2185-like"/>
    <property type="match status" value="1"/>
</dbReference>
<dbReference type="InterPro" id="IPR037226">
    <property type="entry name" value="CAC2185-like_sf"/>
</dbReference>
<dbReference type="Proteomes" id="UP000198718">
    <property type="component" value="Unassembled WGS sequence"/>
</dbReference>
<protein>
    <submittedName>
        <fullName evidence="1">Uncharacterized protein, DUF1919 family</fullName>
    </submittedName>
</protein>
<evidence type="ECO:0000313" key="1">
    <source>
        <dbReference type="EMBL" id="SDJ86139.1"/>
    </source>
</evidence>
<dbReference type="STRING" id="393762.SAMN05660472_00131"/>
<dbReference type="Pfam" id="PF08942">
    <property type="entry name" value="DUF1919"/>
    <property type="match status" value="1"/>
</dbReference>
<proteinExistence type="predicted"/>
<dbReference type="InterPro" id="IPR015037">
    <property type="entry name" value="DUF1919"/>
</dbReference>
<gene>
    <name evidence="1" type="ORF">SAMN05660472_00131</name>
</gene>
<keyword evidence="2" id="KW-1185">Reference proteome</keyword>
<dbReference type="OrthoDB" id="6636518at2"/>
<sequence>MQSIKSHLKLLVDEKIPLLAVLRRRKLKNTNFTVISNNCWAGNVYRYFGLPYLTPTVGIYFWAQDYLRFVSNLRYYLSQNIEFIDYTESKYRREIIAKNQCHIPIGRLDDIEIVFLHYKDEEEARNKWTKRAKRVNFDNILIKFSEMNNCAHSDLASFDNLKFENKFMFVKNKDHSFKSGIYLPNYDNWNNISNDTNKWNEHVDIFDLLNNRAGKYKL</sequence>
<dbReference type="RefSeq" id="WP_090548838.1">
    <property type="nucleotide sequence ID" value="NZ_FNFP01000001.1"/>
</dbReference>
<accession>A0A1G8X663</accession>
<dbReference type="AlphaFoldDB" id="A0A1G8X663"/>
<reference evidence="1 2" key="1">
    <citation type="submission" date="2016-10" db="EMBL/GenBank/DDBJ databases">
        <authorList>
            <person name="de Groot N.N."/>
        </authorList>
    </citation>
    <scope>NUCLEOTIDE SEQUENCE [LARGE SCALE GENOMIC DNA]</scope>
    <source>
        <strain evidence="1 2">DSM 18346</strain>
    </source>
</reference>